<dbReference type="GO" id="GO:0009279">
    <property type="term" value="C:cell outer membrane"/>
    <property type="evidence" value="ECO:0007669"/>
    <property type="project" value="UniProtKB-SubCell"/>
</dbReference>
<gene>
    <name evidence="12" type="ORF">M5D45_11100</name>
</gene>
<keyword evidence="5" id="KW-0812">Transmembrane</keyword>
<dbReference type="Gene3D" id="3.10.20.310">
    <property type="entry name" value="membrane protein fhac"/>
    <property type="match status" value="1"/>
</dbReference>
<reference evidence="12" key="2">
    <citation type="submission" date="2022-05" db="EMBL/GenBank/DDBJ databases">
        <authorList>
            <person name="Kunte H.-J."/>
        </authorList>
    </citation>
    <scope>NUCLEOTIDE SEQUENCE</scope>
    <source>
        <strain evidence="12">G5</strain>
    </source>
</reference>
<dbReference type="Pfam" id="PF08479">
    <property type="entry name" value="POTRA_2"/>
    <property type="match status" value="1"/>
</dbReference>
<keyword evidence="10" id="KW-0732">Signal</keyword>
<dbReference type="EMBL" id="CP097330">
    <property type="protein sequence ID" value="URF03097.1"/>
    <property type="molecule type" value="Genomic_DNA"/>
</dbReference>
<dbReference type="KEGG" id="ccam:M5D45_11100"/>
<evidence type="ECO:0000256" key="10">
    <source>
        <dbReference type="SAM" id="SignalP"/>
    </source>
</evidence>
<organism evidence="12 13">
    <name type="scientific">Cupriavidus campinensis</name>
    <dbReference type="NCBI Taxonomy" id="151783"/>
    <lineage>
        <taxon>Bacteria</taxon>
        <taxon>Pseudomonadati</taxon>
        <taxon>Pseudomonadota</taxon>
        <taxon>Betaproteobacteria</taxon>
        <taxon>Burkholderiales</taxon>
        <taxon>Burkholderiaceae</taxon>
        <taxon>Cupriavidus</taxon>
    </lineage>
</organism>
<dbReference type="InterPro" id="IPR027282">
    <property type="entry name" value="TPS"/>
</dbReference>
<evidence type="ECO:0000256" key="5">
    <source>
        <dbReference type="ARBA" id="ARBA00022692"/>
    </source>
</evidence>
<dbReference type="InterPro" id="IPR035251">
    <property type="entry name" value="ShlB_POTRA"/>
</dbReference>
<evidence type="ECO:0000256" key="4">
    <source>
        <dbReference type="ARBA" id="ARBA00022452"/>
    </source>
</evidence>
<evidence type="ECO:0000259" key="11">
    <source>
        <dbReference type="PROSITE" id="PS51779"/>
    </source>
</evidence>
<evidence type="ECO:0000313" key="13">
    <source>
        <dbReference type="Proteomes" id="UP001056132"/>
    </source>
</evidence>
<dbReference type="PIRSF" id="PIRSF029745">
    <property type="entry name" value="FhaC"/>
    <property type="match status" value="1"/>
</dbReference>
<dbReference type="Pfam" id="PF17287">
    <property type="entry name" value="POTRA_3"/>
    <property type="match status" value="1"/>
</dbReference>
<dbReference type="InterPro" id="IPR034746">
    <property type="entry name" value="POTRA"/>
</dbReference>
<evidence type="ECO:0000313" key="12">
    <source>
        <dbReference type="EMBL" id="URF03097.1"/>
    </source>
</evidence>
<accession>A0AAE9HZB3</accession>
<evidence type="ECO:0000256" key="8">
    <source>
        <dbReference type="ARBA" id="ARBA00023237"/>
    </source>
</evidence>
<comment type="similarity">
    <text evidence="2">Belongs to the TPS (TC 1.B.20) family.</text>
</comment>
<keyword evidence="6" id="KW-0653">Protein transport</keyword>
<dbReference type="Proteomes" id="UP001056132">
    <property type="component" value="Chromosome 1"/>
</dbReference>
<dbReference type="PANTHER" id="PTHR34597">
    <property type="entry name" value="SLR1661 PROTEIN"/>
    <property type="match status" value="1"/>
</dbReference>
<comment type="subcellular location">
    <subcellularLocation>
        <location evidence="1">Cell outer membrane</location>
    </subcellularLocation>
</comment>
<dbReference type="GO" id="GO:0046819">
    <property type="term" value="P:protein secretion by the type V secretion system"/>
    <property type="evidence" value="ECO:0007669"/>
    <property type="project" value="TreeGrafter"/>
</dbReference>
<keyword evidence="4" id="KW-1134">Transmembrane beta strand</keyword>
<keyword evidence="8" id="KW-0998">Cell outer membrane</keyword>
<reference evidence="12" key="1">
    <citation type="journal article" date="2022" name="Microbiol. Resour. Announc.">
        <title>Genome Sequence of Cupriavidus campinensis Strain G5, a Member of a Bacterial Consortium Capable of Polyethylene Degradation.</title>
        <authorList>
            <person name="Schneider B."/>
            <person name="Pfeiffer F."/>
            <person name="Dyall-Smith M."/>
            <person name="Kunte H.J."/>
        </authorList>
    </citation>
    <scope>NUCLEOTIDE SEQUENCE</scope>
    <source>
        <strain evidence="12">G5</strain>
    </source>
</reference>
<keyword evidence="3" id="KW-0813">Transport</keyword>
<dbReference type="RefSeq" id="WP_211943910.1">
    <property type="nucleotide sequence ID" value="NZ_CAJPVH010000050.1"/>
</dbReference>
<feature type="region of interest" description="Disordered" evidence="9">
    <location>
        <begin position="26"/>
        <end position="46"/>
    </location>
</feature>
<dbReference type="GO" id="GO:0098046">
    <property type="term" value="C:type V protein secretion system complex"/>
    <property type="evidence" value="ECO:0007669"/>
    <property type="project" value="TreeGrafter"/>
</dbReference>
<evidence type="ECO:0000256" key="1">
    <source>
        <dbReference type="ARBA" id="ARBA00004442"/>
    </source>
</evidence>
<feature type="signal peptide" evidence="10">
    <location>
        <begin position="1"/>
        <end position="24"/>
    </location>
</feature>
<evidence type="ECO:0000256" key="3">
    <source>
        <dbReference type="ARBA" id="ARBA00022448"/>
    </source>
</evidence>
<proteinExistence type="inferred from homology"/>
<dbReference type="InterPro" id="IPR051544">
    <property type="entry name" value="TPS_OM_transporter"/>
</dbReference>
<feature type="compositionally biased region" description="Basic and acidic residues" evidence="9">
    <location>
        <begin position="28"/>
        <end position="46"/>
    </location>
</feature>
<dbReference type="InterPro" id="IPR005565">
    <property type="entry name" value="Hemolysn_activator_HlyB_C"/>
</dbReference>
<sequence length="569" mass="62273">MKQTKTGWLAVATALGIATSSAIATPARDTRQDMDHLERQRQQEQIQKEIERERAFSEQHRAVTPAPDAKEQPLQNKATFLVSHIQLLGDDSPSAEAKAILAAYEGKTMGAAEIMAVVRDLTNHYIERGYVTTVVTVHPGTLKSGTLTLEVKWGTIKDMTRNGKPVDGIRDTLRLFGAMPFAEGARLNLQDIDQAVDNLVRGGGNDKIRIVPGDEVGSSVLDVTGEDPKLLNFGIGVNNSGREVEGWNQYSTNFGINNVLGLNDSISAYYAQQDFKDSANSQRIGSVNYSLPIGYWTFDASWYGSQYEKMIDGYFGRYASDGTSQRLNLKLSRVLHRDAQGKTSGYMKFANRSNTNGIEGTQTSINSKRYSEVGAGVTHVGTLANGWLYADLGVNFGVPWMGGAWRSDPDLAGFDTDFTKFNGMATWTRPFKVGNVDFVYDVGTGFQYSPNTLVTDARLSIGDEYTVRGFKDTAFYGDSGAYLSNTLRLPLRANVLGGIEVAPFVGYDGGVVKNYAPGSKPEYVMGAAVGFRFSGKYLTSSLSYGWPIASPAQSQTLARALNYRLDLRY</sequence>
<name>A0AAE9HZB3_9BURK</name>
<dbReference type="Pfam" id="PF03865">
    <property type="entry name" value="ShlB"/>
    <property type="match status" value="1"/>
</dbReference>
<dbReference type="Gene3D" id="2.40.160.50">
    <property type="entry name" value="membrane protein fhac: a member of the omp85/tpsb transporter family"/>
    <property type="match status" value="1"/>
</dbReference>
<evidence type="ECO:0000256" key="2">
    <source>
        <dbReference type="ARBA" id="ARBA00009055"/>
    </source>
</evidence>
<dbReference type="AlphaFoldDB" id="A0AAE9HZB3"/>
<keyword evidence="7" id="KW-0472">Membrane</keyword>
<dbReference type="PROSITE" id="PS51779">
    <property type="entry name" value="POTRA"/>
    <property type="match status" value="1"/>
</dbReference>
<evidence type="ECO:0000256" key="7">
    <source>
        <dbReference type="ARBA" id="ARBA00023136"/>
    </source>
</evidence>
<dbReference type="InterPro" id="IPR013686">
    <property type="entry name" value="Polypept-transport_assoc_ShlB"/>
</dbReference>
<evidence type="ECO:0000256" key="9">
    <source>
        <dbReference type="SAM" id="MobiDB-lite"/>
    </source>
</evidence>
<dbReference type="PANTHER" id="PTHR34597:SF3">
    <property type="entry name" value="OUTER MEMBRANE TRANSPORTER CDIB"/>
    <property type="match status" value="1"/>
</dbReference>
<dbReference type="GO" id="GO:0008320">
    <property type="term" value="F:protein transmembrane transporter activity"/>
    <property type="evidence" value="ECO:0007669"/>
    <property type="project" value="TreeGrafter"/>
</dbReference>
<evidence type="ECO:0000256" key="6">
    <source>
        <dbReference type="ARBA" id="ARBA00022927"/>
    </source>
</evidence>
<protein>
    <submittedName>
        <fullName evidence="12">ShlB/FhaC/HecB family hemolysin secretion/activation protein</fullName>
    </submittedName>
</protein>
<feature type="domain" description="POTRA" evidence="11">
    <location>
        <begin position="80"/>
        <end position="154"/>
    </location>
</feature>
<feature type="chain" id="PRO_5042204127" evidence="10">
    <location>
        <begin position="25"/>
        <end position="569"/>
    </location>
</feature>